<gene>
    <name evidence="1" type="ORF">CKM354_000119200</name>
</gene>
<dbReference type="EMBL" id="BOLY01000001">
    <property type="protein sequence ID" value="GIZ37756.1"/>
    <property type="molecule type" value="Genomic_DNA"/>
</dbReference>
<dbReference type="Proteomes" id="UP000825890">
    <property type="component" value="Unassembled WGS sequence"/>
</dbReference>
<sequence>MTLVLSENLVACITFSAKLYVQALDDEGGSQKTIRLPSAAVSTFHADGNCLALTTTDYSGSTSLLLIYDHLTRRAVQHTVEHPRAAVSENCTLNSVTFAAEMHRPTSYEWSGPSSVLVGEEQGTFDLFYESYGESTPGTDEHQVYRVHLVHQRYHISPASAQLPNLFHKQSEQILLLLTTPFLTSMDLGRRICILGAPRPTGSPGQWYFGRYLLDVNQAERWSSHHVPTFDAATGVLSTKDYYLPTSPRKKPNPGRLMTNSRITQLYSIEGYKHQIHPLLNTFSIGGTHSCAAVRTSGVFDEEVFDQEVFDQESHIQGVEMNDSFQIMSLRKGGRDSIRVWCFEPGLHWKSDRTTRVRGNDLRRLCVNILRRV</sequence>
<protein>
    <submittedName>
        <fullName evidence="1">Uncharacterized protein</fullName>
    </submittedName>
</protein>
<proteinExistence type="predicted"/>
<dbReference type="OrthoDB" id="3945293at2759"/>
<accession>A0A9P3F809</accession>
<dbReference type="AlphaFoldDB" id="A0A9P3F809"/>
<evidence type="ECO:0000313" key="2">
    <source>
        <dbReference type="Proteomes" id="UP000825890"/>
    </source>
</evidence>
<keyword evidence="2" id="KW-1185">Reference proteome</keyword>
<comment type="caution">
    <text evidence="1">The sequence shown here is derived from an EMBL/GenBank/DDBJ whole genome shotgun (WGS) entry which is preliminary data.</text>
</comment>
<evidence type="ECO:0000313" key="1">
    <source>
        <dbReference type="EMBL" id="GIZ37756.1"/>
    </source>
</evidence>
<dbReference type="RefSeq" id="XP_044652243.1">
    <property type="nucleotide sequence ID" value="XM_044796308.1"/>
</dbReference>
<organism evidence="1 2">
    <name type="scientific">Cercospora kikuchii</name>
    <dbReference type="NCBI Taxonomy" id="84275"/>
    <lineage>
        <taxon>Eukaryota</taxon>
        <taxon>Fungi</taxon>
        <taxon>Dikarya</taxon>
        <taxon>Ascomycota</taxon>
        <taxon>Pezizomycotina</taxon>
        <taxon>Dothideomycetes</taxon>
        <taxon>Dothideomycetidae</taxon>
        <taxon>Mycosphaerellales</taxon>
        <taxon>Mycosphaerellaceae</taxon>
        <taxon>Cercospora</taxon>
    </lineage>
</organism>
<name>A0A9P3F809_9PEZI</name>
<reference evidence="1 2" key="1">
    <citation type="submission" date="2021-01" db="EMBL/GenBank/DDBJ databases">
        <title>Cercospora kikuchii MAFF 305040 whole genome shotgun sequence.</title>
        <authorList>
            <person name="Kashiwa T."/>
            <person name="Suzuki T."/>
        </authorList>
    </citation>
    <scope>NUCLEOTIDE SEQUENCE [LARGE SCALE GENOMIC DNA]</scope>
    <source>
        <strain evidence="1 2">MAFF 305040</strain>
    </source>
</reference>
<dbReference type="GeneID" id="68286767"/>